<dbReference type="InParanoid" id="A0A1Q3BAG7"/>
<name>A0A1Q3BAG7_CEPFO</name>
<proteinExistence type="predicted"/>
<dbReference type="PANTHER" id="PTHR48167">
    <property type="entry name" value="EXPRESSED PROTEIN"/>
    <property type="match status" value="1"/>
</dbReference>
<dbReference type="PANTHER" id="PTHR48167:SF2">
    <property type="entry name" value="EXPRESSED PROTEIN"/>
    <property type="match status" value="1"/>
</dbReference>
<dbReference type="InterPro" id="IPR035979">
    <property type="entry name" value="RBD_domain_sf"/>
</dbReference>
<dbReference type="Proteomes" id="UP000187406">
    <property type="component" value="Unassembled WGS sequence"/>
</dbReference>
<dbReference type="SUPFAM" id="SSF54928">
    <property type="entry name" value="RNA-binding domain, RBD"/>
    <property type="match status" value="1"/>
</dbReference>
<organism evidence="1 2">
    <name type="scientific">Cephalotus follicularis</name>
    <name type="common">Albany pitcher plant</name>
    <dbReference type="NCBI Taxonomy" id="3775"/>
    <lineage>
        <taxon>Eukaryota</taxon>
        <taxon>Viridiplantae</taxon>
        <taxon>Streptophyta</taxon>
        <taxon>Embryophyta</taxon>
        <taxon>Tracheophyta</taxon>
        <taxon>Spermatophyta</taxon>
        <taxon>Magnoliopsida</taxon>
        <taxon>eudicotyledons</taxon>
        <taxon>Gunneridae</taxon>
        <taxon>Pentapetalae</taxon>
        <taxon>rosids</taxon>
        <taxon>fabids</taxon>
        <taxon>Oxalidales</taxon>
        <taxon>Cephalotaceae</taxon>
        <taxon>Cephalotus</taxon>
    </lineage>
</organism>
<dbReference type="FunCoup" id="A0A1Q3BAG7">
    <property type="interactions" value="1572"/>
</dbReference>
<dbReference type="EMBL" id="BDDD01000379">
    <property type="protein sequence ID" value="GAV65000.1"/>
    <property type="molecule type" value="Genomic_DNA"/>
</dbReference>
<gene>
    <name evidence="1" type="ORF">CFOL_v3_08515</name>
</gene>
<sequence>MSLIGQAIRSNLTLKTMNPNNGVSLFLRESSKRFSTESEQPPPTQDSSVDQFIRNVDRGVVYGKFGVTSKHLLKTDVINLLELQGRNLTVDDVKINYTRNFTPVGVLMRFPSRDAFDDAFRALNKKGRLYRLEKADREQWDLITPYNGRTILLQGIPRNASADDVERFLSGCNYDASTLEMFVRPGFPDPIRMAMARFPSQTQAMNAFIRKNRGFCLNNQILVRVLQ</sequence>
<protein>
    <submittedName>
        <fullName evidence="1">Uncharacterized protein</fullName>
    </submittedName>
</protein>
<dbReference type="AlphaFoldDB" id="A0A1Q3BAG7"/>
<comment type="caution">
    <text evidence="1">The sequence shown here is derived from an EMBL/GenBank/DDBJ whole genome shotgun (WGS) entry which is preliminary data.</text>
</comment>
<keyword evidence="2" id="KW-1185">Reference proteome</keyword>
<dbReference type="GO" id="GO:0003676">
    <property type="term" value="F:nucleic acid binding"/>
    <property type="evidence" value="ECO:0007669"/>
    <property type="project" value="InterPro"/>
</dbReference>
<accession>A0A1Q3BAG7</accession>
<dbReference type="STRING" id="3775.A0A1Q3BAG7"/>
<reference evidence="2" key="1">
    <citation type="submission" date="2016-04" db="EMBL/GenBank/DDBJ databases">
        <title>Cephalotus genome sequencing.</title>
        <authorList>
            <person name="Fukushima K."/>
            <person name="Hasebe M."/>
            <person name="Fang X."/>
        </authorList>
    </citation>
    <scope>NUCLEOTIDE SEQUENCE [LARGE SCALE GENOMIC DNA]</scope>
    <source>
        <strain evidence="2">cv. St1</strain>
    </source>
</reference>
<evidence type="ECO:0000313" key="2">
    <source>
        <dbReference type="Proteomes" id="UP000187406"/>
    </source>
</evidence>
<evidence type="ECO:0000313" key="1">
    <source>
        <dbReference type="EMBL" id="GAV65000.1"/>
    </source>
</evidence>
<dbReference type="OrthoDB" id="2013327at2759"/>